<protein>
    <submittedName>
        <fullName evidence="2">Sugar phosphate isomerase/epimerase</fullName>
    </submittedName>
</protein>
<name>A0ABV6KHE2_9BACI</name>
<dbReference type="Pfam" id="PF01261">
    <property type="entry name" value="AP_endonuc_2"/>
    <property type="match status" value="1"/>
</dbReference>
<dbReference type="PANTHER" id="PTHR12110:SF41">
    <property type="entry name" value="INOSOSE DEHYDRATASE"/>
    <property type="match status" value="1"/>
</dbReference>
<sequence length="248" mass="28078">MITLPLGVQLYTVREETEKDFIGTLKKVKEIGYEGVEFAGFGGYSAEALKATLEELGLKGFSSHVPLDQLEDDLANVIEYHVVLGVKNIVCPFIPEEYWDSKDKYLQLATLFNKVGEQCKEAGIQFSYHHHAFEFKQFEGEYALDILLANTDPELVQLECDVFWVQYADITPTEYLKKYEGRCPMVHVKDMKLKPEKTFAEVGTGVIDIDAVVKTAEEIGAKWLIVEQDKCEGSAIESIELSYNNLMK</sequence>
<keyword evidence="3" id="KW-1185">Reference proteome</keyword>
<evidence type="ECO:0000313" key="2">
    <source>
        <dbReference type="EMBL" id="MFC0472752.1"/>
    </source>
</evidence>
<dbReference type="GO" id="GO:0016853">
    <property type="term" value="F:isomerase activity"/>
    <property type="evidence" value="ECO:0007669"/>
    <property type="project" value="UniProtKB-KW"/>
</dbReference>
<proteinExistence type="predicted"/>
<dbReference type="Proteomes" id="UP001589838">
    <property type="component" value="Unassembled WGS sequence"/>
</dbReference>
<dbReference type="EMBL" id="JBHLUX010000086">
    <property type="protein sequence ID" value="MFC0472752.1"/>
    <property type="molecule type" value="Genomic_DNA"/>
</dbReference>
<gene>
    <name evidence="2" type="ORF">ACFFHM_20270</name>
</gene>
<dbReference type="SUPFAM" id="SSF51658">
    <property type="entry name" value="Xylose isomerase-like"/>
    <property type="match status" value="1"/>
</dbReference>
<reference evidence="2 3" key="1">
    <citation type="submission" date="2024-09" db="EMBL/GenBank/DDBJ databases">
        <authorList>
            <person name="Sun Q."/>
            <person name="Mori K."/>
        </authorList>
    </citation>
    <scope>NUCLEOTIDE SEQUENCE [LARGE SCALE GENOMIC DNA]</scope>
    <source>
        <strain evidence="2 3">NCAIM B.02610</strain>
    </source>
</reference>
<dbReference type="PANTHER" id="PTHR12110">
    <property type="entry name" value="HYDROXYPYRUVATE ISOMERASE"/>
    <property type="match status" value="1"/>
</dbReference>
<dbReference type="InterPro" id="IPR036237">
    <property type="entry name" value="Xyl_isomerase-like_sf"/>
</dbReference>
<comment type="caution">
    <text evidence="2">The sequence shown here is derived from an EMBL/GenBank/DDBJ whole genome shotgun (WGS) entry which is preliminary data.</text>
</comment>
<organism evidence="2 3">
    <name type="scientific">Halalkalibacter kiskunsagensis</name>
    <dbReference type="NCBI Taxonomy" id="1548599"/>
    <lineage>
        <taxon>Bacteria</taxon>
        <taxon>Bacillati</taxon>
        <taxon>Bacillota</taxon>
        <taxon>Bacilli</taxon>
        <taxon>Bacillales</taxon>
        <taxon>Bacillaceae</taxon>
        <taxon>Halalkalibacter</taxon>
    </lineage>
</organism>
<evidence type="ECO:0000259" key="1">
    <source>
        <dbReference type="Pfam" id="PF01261"/>
    </source>
</evidence>
<dbReference type="InterPro" id="IPR013022">
    <property type="entry name" value="Xyl_isomerase-like_TIM-brl"/>
</dbReference>
<keyword evidence="2" id="KW-0413">Isomerase</keyword>
<dbReference type="RefSeq" id="WP_335962971.1">
    <property type="nucleotide sequence ID" value="NZ_JAXBLX010000038.1"/>
</dbReference>
<dbReference type="InterPro" id="IPR050312">
    <property type="entry name" value="IolE/XylAMocC-like"/>
</dbReference>
<feature type="domain" description="Xylose isomerase-like TIM barrel" evidence="1">
    <location>
        <begin position="25"/>
        <end position="239"/>
    </location>
</feature>
<dbReference type="Gene3D" id="3.20.20.150">
    <property type="entry name" value="Divalent-metal-dependent TIM barrel enzymes"/>
    <property type="match status" value="1"/>
</dbReference>
<accession>A0ABV6KHE2</accession>
<evidence type="ECO:0000313" key="3">
    <source>
        <dbReference type="Proteomes" id="UP001589838"/>
    </source>
</evidence>